<protein>
    <submittedName>
        <fullName evidence="8">Uncharacterized protein</fullName>
    </submittedName>
</protein>
<evidence type="ECO:0000256" key="6">
    <source>
        <dbReference type="SAM" id="MobiDB-lite"/>
    </source>
</evidence>
<dbReference type="PANTHER" id="PTHR27002">
    <property type="entry name" value="RECEPTOR-LIKE SERINE/THREONINE-PROTEIN KINASE SD1-8"/>
    <property type="match status" value="1"/>
</dbReference>
<gene>
    <name evidence="8" type="ORF">Dsin_022753</name>
</gene>
<comment type="caution">
    <text evidence="8">The sequence shown here is derived from an EMBL/GenBank/DDBJ whole genome shotgun (WGS) entry which is preliminary data.</text>
</comment>
<feature type="compositionally biased region" description="Acidic residues" evidence="6">
    <location>
        <begin position="1"/>
        <end position="10"/>
    </location>
</feature>
<keyword evidence="1" id="KW-0723">Serine/threonine-protein kinase</keyword>
<keyword evidence="7" id="KW-0472">Membrane</keyword>
<feature type="region of interest" description="Disordered" evidence="6">
    <location>
        <begin position="1"/>
        <end position="24"/>
    </location>
</feature>
<evidence type="ECO:0000256" key="2">
    <source>
        <dbReference type="ARBA" id="ARBA00022679"/>
    </source>
</evidence>
<name>A0AAE0A2D7_9ROSI</name>
<dbReference type="InterPro" id="IPR011009">
    <property type="entry name" value="Kinase-like_dom_sf"/>
</dbReference>
<dbReference type="Gene3D" id="3.30.200.20">
    <property type="entry name" value="Phosphorylase Kinase, domain 1"/>
    <property type="match status" value="1"/>
</dbReference>
<evidence type="ECO:0000256" key="4">
    <source>
        <dbReference type="ARBA" id="ARBA00022777"/>
    </source>
</evidence>
<evidence type="ECO:0000256" key="5">
    <source>
        <dbReference type="ARBA" id="ARBA00022840"/>
    </source>
</evidence>
<dbReference type="AlphaFoldDB" id="A0AAE0A2D7"/>
<keyword evidence="3" id="KW-0547">Nucleotide-binding</keyword>
<evidence type="ECO:0000313" key="9">
    <source>
        <dbReference type="Proteomes" id="UP001281410"/>
    </source>
</evidence>
<keyword evidence="7" id="KW-1133">Transmembrane helix</keyword>
<feature type="transmembrane region" description="Helical" evidence="7">
    <location>
        <begin position="29"/>
        <end position="52"/>
    </location>
</feature>
<evidence type="ECO:0000256" key="3">
    <source>
        <dbReference type="ARBA" id="ARBA00022741"/>
    </source>
</evidence>
<evidence type="ECO:0000313" key="8">
    <source>
        <dbReference type="EMBL" id="KAK3199338.1"/>
    </source>
</evidence>
<evidence type="ECO:0000256" key="7">
    <source>
        <dbReference type="SAM" id="Phobius"/>
    </source>
</evidence>
<evidence type="ECO:0000256" key="1">
    <source>
        <dbReference type="ARBA" id="ARBA00022527"/>
    </source>
</evidence>
<keyword evidence="9" id="KW-1185">Reference proteome</keyword>
<dbReference type="GO" id="GO:0005524">
    <property type="term" value="F:ATP binding"/>
    <property type="evidence" value="ECO:0007669"/>
    <property type="project" value="UniProtKB-KW"/>
</dbReference>
<dbReference type="PANTHER" id="PTHR27002:SF825">
    <property type="entry name" value="RECEPTOR-LIKE SERINE_THREONINE-PROTEIN KINASE"/>
    <property type="match status" value="1"/>
</dbReference>
<accession>A0AAE0A2D7</accession>
<organism evidence="8 9">
    <name type="scientific">Dipteronia sinensis</name>
    <dbReference type="NCBI Taxonomy" id="43782"/>
    <lineage>
        <taxon>Eukaryota</taxon>
        <taxon>Viridiplantae</taxon>
        <taxon>Streptophyta</taxon>
        <taxon>Embryophyta</taxon>
        <taxon>Tracheophyta</taxon>
        <taxon>Spermatophyta</taxon>
        <taxon>Magnoliopsida</taxon>
        <taxon>eudicotyledons</taxon>
        <taxon>Gunneridae</taxon>
        <taxon>Pentapetalae</taxon>
        <taxon>rosids</taxon>
        <taxon>malvids</taxon>
        <taxon>Sapindales</taxon>
        <taxon>Sapindaceae</taxon>
        <taxon>Hippocastanoideae</taxon>
        <taxon>Acereae</taxon>
        <taxon>Dipteronia</taxon>
    </lineage>
</organism>
<keyword evidence="5" id="KW-0067">ATP-binding</keyword>
<dbReference type="GO" id="GO:0005886">
    <property type="term" value="C:plasma membrane"/>
    <property type="evidence" value="ECO:0007669"/>
    <property type="project" value="TreeGrafter"/>
</dbReference>
<keyword evidence="2" id="KW-0808">Transferase</keyword>
<sequence length="117" mass="13206">MFDNNISDDIDPMRQPISQTRQPSEKKRVIIIVTCVVSAMGLLLLGLIIFMCKRKLRIQGKTNNSRDINDNSEESKNDDMELLIYDLNTIANATDNFADKNKLGEGGFGPVFKVTRQ</sequence>
<dbReference type="SUPFAM" id="SSF56112">
    <property type="entry name" value="Protein kinase-like (PK-like)"/>
    <property type="match status" value="1"/>
</dbReference>
<keyword evidence="7" id="KW-0812">Transmembrane</keyword>
<reference evidence="8" key="1">
    <citation type="journal article" date="2023" name="Plant J.">
        <title>Genome sequences and population genomics provide insights into the demographic history, inbreeding, and mutation load of two 'living fossil' tree species of Dipteronia.</title>
        <authorList>
            <person name="Feng Y."/>
            <person name="Comes H.P."/>
            <person name="Chen J."/>
            <person name="Zhu S."/>
            <person name="Lu R."/>
            <person name="Zhang X."/>
            <person name="Li P."/>
            <person name="Qiu J."/>
            <person name="Olsen K.M."/>
            <person name="Qiu Y."/>
        </authorList>
    </citation>
    <scope>NUCLEOTIDE SEQUENCE</scope>
    <source>
        <strain evidence="8">NBL</strain>
    </source>
</reference>
<keyword evidence="4" id="KW-0418">Kinase</keyword>
<proteinExistence type="predicted"/>
<dbReference type="EMBL" id="JANJYJ010000007">
    <property type="protein sequence ID" value="KAK3199338.1"/>
    <property type="molecule type" value="Genomic_DNA"/>
</dbReference>
<dbReference type="Proteomes" id="UP001281410">
    <property type="component" value="Unassembled WGS sequence"/>
</dbReference>
<dbReference type="GO" id="GO:0004674">
    <property type="term" value="F:protein serine/threonine kinase activity"/>
    <property type="evidence" value="ECO:0007669"/>
    <property type="project" value="UniProtKB-KW"/>
</dbReference>